<gene>
    <name evidence="1" type="ORF">HPB47_003484</name>
</gene>
<organism evidence="1 2">
    <name type="scientific">Ixodes persulcatus</name>
    <name type="common">Taiga tick</name>
    <dbReference type="NCBI Taxonomy" id="34615"/>
    <lineage>
        <taxon>Eukaryota</taxon>
        <taxon>Metazoa</taxon>
        <taxon>Ecdysozoa</taxon>
        <taxon>Arthropoda</taxon>
        <taxon>Chelicerata</taxon>
        <taxon>Arachnida</taxon>
        <taxon>Acari</taxon>
        <taxon>Parasitiformes</taxon>
        <taxon>Ixodida</taxon>
        <taxon>Ixodoidea</taxon>
        <taxon>Ixodidae</taxon>
        <taxon>Ixodinae</taxon>
        <taxon>Ixodes</taxon>
    </lineage>
</organism>
<proteinExistence type="predicted"/>
<evidence type="ECO:0000313" key="2">
    <source>
        <dbReference type="Proteomes" id="UP000805193"/>
    </source>
</evidence>
<evidence type="ECO:0000313" key="1">
    <source>
        <dbReference type="EMBL" id="KAG0420452.1"/>
    </source>
</evidence>
<name>A0AC60PIC2_IXOPE</name>
<reference evidence="1 2" key="1">
    <citation type="journal article" date="2020" name="Cell">
        <title>Large-Scale Comparative Analyses of Tick Genomes Elucidate Their Genetic Diversity and Vector Capacities.</title>
        <authorList>
            <consortium name="Tick Genome and Microbiome Consortium (TIGMIC)"/>
            <person name="Jia N."/>
            <person name="Wang J."/>
            <person name="Shi W."/>
            <person name="Du L."/>
            <person name="Sun Y."/>
            <person name="Zhan W."/>
            <person name="Jiang J.F."/>
            <person name="Wang Q."/>
            <person name="Zhang B."/>
            <person name="Ji P."/>
            <person name="Bell-Sakyi L."/>
            <person name="Cui X.M."/>
            <person name="Yuan T.T."/>
            <person name="Jiang B.G."/>
            <person name="Yang W.F."/>
            <person name="Lam T.T."/>
            <person name="Chang Q.C."/>
            <person name="Ding S.J."/>
            <person name="Wang X.J."/>
            <person name="Zhu J.G."/>
            <person name="Ruan X.D."/>
            <person name="Zhao L."/>
            <person name="Wei J.T."/>
            <person name="Ye R.Z."/>
            <person name="Que T.C."/>
            <person name="Du C.H."/>
            <person name="Zhou Y.H."/>
            <person name="Cheng J.X."/>
            <person name="Dai P.F."/>
            <person name="Guo W.B."/>
            <person name="Han X.H."/>
            <person name="Huang E.J."/>
            <person name="Li L.F."/>
            <person name="Wei W."/>
            <person name="Gao Y.C."/>
            <person name="Liu J.Z."/>
            <person name="Shao H.Z."/>
            <person name="Wang X."/>
            <person name="Wang C.C."/>
            <person name="Yang T.C."/>
            <person name="Huo Q.B."/>
            <person name="Li W."/>
            <person name="Chen H.Y."/>
            <person name="Chen S.E."/>
            <person name="Zhou L.G."/>
            <person name="Ni X.B."/>
            <person name="Tian J.H."/>
            <person name="Sheng Y."/>
            <person name="Liu T."/>
            <person name="Pan Y.S."/>
            <person name="Xia L.Y."/>
            <person name="Li J."/>
            <person name="Zhao F."/>
            <person name="Cao W.C."/>
        </authorList>
    </citation>
    <scope>NUCLEOTIDE SEQUENCE [LARGE SCALE GENOMIC DNA]</scope>
    <source>
        <strain evidence="1">Iper-2018</strain>
    </source>
</reference>
<keyword evidence="2" id="KW-1185">Reference proteome</keyword>
<sequence length="151" mass="17584">MSSSYFRKFEEPARNRYREKLTIAGLELPDPLDADRKNVFSTYARQWPRLEVSDIYVYLVEGICFYTREQFKSYKLEDGCNLFLSATRPFTFRIVVCGEACSHVATLLFRVEVDVKFGIYDPSSASVECRWIAATSTAQESYTQRRHGHCY</sequence>
<dbReference type="Proteomes" id="UP000805193">
    <property type="component" value="Unassembled WGS sequence"/>
</dbReference>
<protein>
    <submittedName>
        <fullName evidence="1">Uncharacterized protein</fullName>
    </submittedName>
</protein>
<accession>A0AC60PIC2</accession>
<comment type="caution">
    <text evidence="1">The sequence shown here is derived from an EMBL/GenBank/DDBJ whole genome shotgun (WGS) entry which is preliminary data.</text>
</comment>
<dbReference type="EMBL" id="JABSTQ010010507">
    <property type="protein sequence ID" value="KAG0420452.1"/>
    <property type="molecule type" value="Genomic_DNA"/>
</dbReference>